<name>A0A835RQ66_VANPL</name>
<dbReference type="AlphaFoldDB" id="A0A835RQ66"/>
<dbReference type="InterPro" id="IPR057217">
    <property type="entry name" value="DUF7895"/>
</dbReference>
<evidence type="ECO:0000313" key="2">
    <source>
        <dbReference type="EMBL" id="KAG0490062.1"/>
    </source>
</evidence>
<evidence type="ECO:0000259" key="1">
    <source>
        <dbReference type="Pfam" id="PF25433"/>
    </source>
</evidence>
<gene>
    <name evidence="2" type="ORF">HPP92_006925</name>
</gene>
<evidence type="ECO:0000313" key="3">
    <source>
        <dbReference type="Proteomes" id="UP000639772"/>
    </source>
</evidence>
<comment type="caution">
    <text evidence="2">The sequence shown here is derived from an EMBL/GenBank/DDBJ whole genome shotgun (WGS) entry which is preliminary data.</text>
</comment>
<feature type="domain" description="DUF7895" evidence="1">
    <location>
        <begin position="77"/>
        <end position="147"/>
    </location>
</feature>
<dbReference type="Pfam" id="PF25433">
    <property type="entry name" value="DUF7895"/>
    <property type="match status" value="1"/>
</dbReference>
<accession>A0A835RQ66</accession>
<dbReference type="OrthoDB" id="1933346at2759"/>
<organism evidence="2 3">
    <name type="scientific">Vanilla planifolia</name>
    <name type="common">Vanilla</name>
    <dbReference type="NCBI Taxonomy" id="51239"/>
    <lineage>
        <taxon>Eukaryota</taxon>
        <taxon>Viridiplantae</taxon>
        <taxon>Streptophyta</taxon>
        <taxon>Embryophyta</taxon>
        <taxon>Tracheophyta</taxon>
        <taxon>Spermatophyta</taxon>
        <taxon>Magnoliopsida</taxon>
        <taxon>Liliopsida</taxon>
        <taxon>Asparagales</taxon>
        <taxon>Orchidaceae</taxon>
        <taxon>Vanilloideae</taxon>
        <taxon>Vanilleae</taxon>
        <taxon>Vanilla</taxon>
    </lineage>
</organism>
<dbReference type="Proteomes" id="UP000639772">
    <property type="component" value="Chromosome 3"/>
</dbReference>
<sequence>MKSTLLGMPYCPFSPRAVKSFGGSALHCLSHDQGRKIHLSFAALPENSASIVLVAMAVGAAATLLVRRTTQSNEISVTTCEDCGGSGICSECNGEGFVLRQLSEDTSSTMAEKSTATQYTIRLPRKWSYCSKCSSSRSCRACDGTGKFYEDNERIFDMGCYEEYEENEDDVMKGIANYWPMPASIAMIRSLW</sequence>
<proteinExistence type="predicted"/>
<reference evidence="2 3" key="1">
    <citation type="journal article" date="2020" name="Nat. Food">
        <title>A phased Vanilla planifolia genome enables genetic improvement of flavour and production.</title>
        <authorList>
            <person name="Hasing T."/>
            <person name="Tang H."/>
            <person name="Brym M."/>
            <person name="Khazi F."/>
            <person name="Huang T."/>
            <person name="Chambers A.H."/>
        </authorList>
    </citation>
    <scope>NUCLEOTIDE SEQUENCE [LARGE SCALE GENOMIC DNA]</scope>
    <source>
        <tissue evidence="2">Leaf</tissue>
    </source>
</reference>
<protein>
    <recommendedName>
        <fullName evidence="1">DUF7895 domain-containing protein</fullName>
    </recommendedName>
</protein>
<dbReference type="EMBL" id="JADCNM010000003">
    <property type="protein sequence ID" value="KAG0490062.1"/>
    <property type="molecule type" value="Genomic_DNA"/>
</dbReference>
<dbReference type="PANTHER" id="PTHR37230">
    <property type="entry name" value="OS06G0731300 PROTEIN"/>
    <property type="match status" value="1"/>
</dbReference>
<dbReference type="PANTHER" id="PTHR37230:SF1">
    <property type="entry name" value="OS06G0731300 PROTEIN"/>
    <property type="match status" value="1"/>
</dbReference>